<protein>
    <submittedName>
        <fullName evidence="5">Transcriptional regulator</fullName>
    </submittedName>
</protein>
<evidence type="ECO:0000313" key="6">
    <source>
        <dbReference type="Proteomes" id="UP000247903"/>
    </source>
</evidence>
<dbReference type="EMBL" id="QJHK01000010">
    <property type="protein sequence ID" value="PXY40431.1"/>
    <property type="molecule type" value="Genomic_DNA"/>
</dbReference>
<dbReference type="RefSeq" id="WP_110306986.1">
    <property type="nucleotide sequence ID" value="NZ_QJHK01000010.1"/>
</dbReference>
<comment type="caution">
    <text evidence="5">The sequence shown here is derived from an EMBL/GenBank/DDBJ whole genome shotgun (WGS) entry which is preliminary data.</text>
</comment>
<dbReference type="GO" id="GO:0003677">
    <property type="term" value="F:DNA binding"/>
    <property type="evidence" value="ECO:0007669"/>
    <property type="project" value="UniProtKB-KW"/>
</dbReference>
<keyword evidence="1" id="KW-0805">Transcription regulation</keyword>
<evidence type="ECO:0000256" key="2">
    <source>
        <dbReference type="ARBA" id="ARBA00023125"/>
    </source>
</evidence>
<reference evidence="5 6" key="1">
    <citation type="submission" date="2018-05" db="EMBL/GenBank/DDBJ databases">
        <title>Flavobacterium sp. strain IMCC34759, incomplete genome.</title>
        <authorList>
            <person name="Joung Y."/>
            <person name="Cho J."/>
        </authorList>
    </citation>
    <scope>NUCLEOTIDE SEQUENCE [LARGE SCALE GENOMIC DNA]</scope>
    <source>
        <strain evidence="5 6">IMCC34759</strain>
    </source>
</reference>
<sequence>MEANQNEESECTLIIRAAHDAMDVLNGKWKIPIIAVLCFSKKRYSDLLKEIKGISGKMLSKELKDMELNQLLKRTVLETQPITVEYELTEHGIKLKDSIKQLAVWGTAYRKEIIKE</sequence>
<dbReference type="PROSITE" id="PS51118">
    <property type="entry name" value="HTH_HXLR"/>
    <property type="match status" value="1"/>
</dbReference>
<dbReference type="InterPro" id="IPR002577">
    <property type="entry name" value="HTH_HxlR"/>
</dbReference>
<accession>A0A2V4BNK1</accession>
<organism evidence="5 6">
    <name type="scientific">Flavobacterium cheongpyeongense</name>
    <dbReference type="NCBI Taxonomy" id="2212651"/>
    <lineage>
        <taxon>Bacteria</taxon>
        <taxon>Pseudomonadati</taxon>
        <taxon>Bacteroidota</taxon>
        <taxon>Flavobacteriia</taxon>
        <taxon>Flavobacteriales</taxon>
        <taxon>Flavobacteriaceae</taxon>
        <taxon>Flavobacterium</taxon>
    </lineage>
</organism>
<dbReference type="OrthoDB" id="769662at2"/>
<keyword evidence="6" id="KW-1185">Reference proteome</keyword>
<evidence type="ECO:0000259" key="4">
    <source>
        <dbReference type="PROSITE" id="PS51118"/>
    </source>
</evidence>
<keyword evidence="2" id="KW-0238">DNA-binding</keyword>
<evidence type="ECO:0000256" key="1">
    <source>
        <dbReference type="ARBA" id="ARBA00023015"/>
    </source>
</evidence>
<name>A0A2V4BNK1_9FLAO</name>
<dbReference type="AlphaFoldDB" id="A0A2V4BNK1"/>
<evidence type="ECO:0000313" key="5">
    <source>
        <dbReference type="EMBL" id="PXY40431.1"/>
    </source>
</evidence>
<gene>
    <name evidence="5" type="ORF">DMB65_12530</name>
</gene>
<dbReference type="InterPro" id="IPR036390">
    <property type="entry name" value="WH_DNA-bd_sf"/>
</dbReference>
<dbReference type="InterPro" id="IPR036388">
    <property type="entry name" value="WH-like_DNA-bd_sf"/>
</dbReference>
<feature type="domain" description="HTH hxlR-type" evidence="4">
    <location>
        <begin position="11"/>
        <end position="114"/>
    </location>
</feature>
<dbReference type="Pfam" id="PF01638">
    <property type="entry name" value="HxlR"/>
    <property type="match status" value="1"/>
</dbReference>
<dbReference type="Gene3D" id="1.10.10.10">
    <property type="entry name" value="Winged helix-like DNA-binding domain superfamily/Winged helix DNA-binding domain"/>
    <property type="match status" value="1"/>
</dbReference>
<evidence type="ECO:0000256" key="3">
    <source>
        <dbReference type="ARBA" id="ARBA00023163"/>
    </source>
</evidence>
<dbReference type="PANTHER" id="PTHR33204">
    <property type="entry name" value="TRANSCRIPTIONAL REGULATOR, MARR FAMILY"/>
    <property type="match status" value="1"/>
</dbReference>
<keyword evidence="3" id="KW-0804">Transcription</keyword>
<dbReference type="SUPFAM" id="SSF46785">
    <property type="entry name" value="Winged helix' DNA-binding domain"/>
    <property type="match status" value="1"/>
</dbReference>
<proteinExistence type="predicted"/>
<dbReference type="Proteomes" id="UP000247903">
    <property type="component" value="Unassembled WGS sequence"/>
</dbReference>